<evidence type="ECO:0000313" key="2">
    <source>
        <dbReference type="EMBL" id="MFL9844103.1"/>
    </source>
</evidence>
<dbReference type="Pfam" id="PF09346">
    <property type="entry name" value="SMI1_KNR4"/>
    <property type="match status" value="1"/>
</dbReference>
<dbReference type="EMBL" id="JBELPZ010000005">
    <property type="protein sequence ID" value="MFL9844103.1"/>
    <property type="molecule type" value="Genomic_DNA"/>
</dbReference>
<reference evidence="2 3" key="1">
    <citation type="submission" date="2024-06" db="EMBL/GenBank/DDBJ databases">
        <authorList>
            <person name="Kaempfer P."/>
            <person name="Viver T."/>
        </authorList>
    </citation>
    <scope>NUCLEOTIDE SEQUENCE [LARGE SCALE GENOMIC DNA]</scope>
    <source>
        <strain evidence="2 3">ST-119</strain>
    </source>
</reference>
<feature type="domain" description="Knr4/Smi1-like" evidence="1">
    <location>
        <begin position="46"/>
        <end position="169"/>
    </location>
</feature>
<dbReference type="Gene3D" id="3.40.1580.10">
    <property type="entry name" value="SMI1/KNR4-like"/>
    <property type="match status" value="1"/>
</dbReference>
<name>A0ABW8YVA9_9FLAO</name>
<comment type="caution">
    <text evidence="2">The sequence shown here is derived from an EMBL/GenBank/DDBJ whole genome shotgun (WGS) entry which is preliminary data.</text>
</comment>
<dbReference type="SMART" id="SM00860">
    <property type="entry name" value="SMI1_KNR4"/>
    <property type="match status" value="1"/>
</dbReference>
<proteinExistence type="predicted"/>
<accession>A0ABW8YVA9</accession>
<sequence>MNRDVILNLLYKFKKQGEKVSDDGATMIGRAPHQGPKGWLNILYPPLSKEELKLLEAELKTEIPKEYSDFLLHFSNGMDVLSSTLSLYGLRRHINRSPDVDMCQPYSIITPNIYERPDNSKPNYFFIGGYNWDGSLVYIDKETNSIHCCERWDATSKKTWNSLEEMILSELERLYTFFDDEGVEIDEDNPTIPYKT</sequence>
<dbReference type="InterPro" id="IPR037883">
    <property type="entry name" value="Knr4/Smi1-like_sf"/>
</dbReference>
<dbReference type="InterPro" id="IPR018958">
    <property type="entry name" value="Knr4/Smi1-like_dom"/>
</dbReference>
<gene>
    <name evidence="2" type="ORF">ABS766_06695</name>
</gene>
<protein>
    <submittedName>
        <fullName evidence="2">SMI1/KNR4 family protein</fullName>
    </submittedName>
</protein>
<organism evidence="2 3">
    <name type="scientific">Flavobacterium rhizosphaerae</name>
    <dbReference type="NCBI Taxonomy" id="3163298"/>
    <lineage>
        <taxon>Bacteria</taxon>
        <taxon>Pseudomonadati</taxon>
        <taxon>Bacteroidota</taxon>
        <taxon>Flavobacteriia</taxon>
        <taxon>Flavobacteriales</taxon>
        <taxon>Flavobacteriaceae</taxon>
        <taxon>Flavobacterium</taxon>
    </lineage>
</organism>
<dbReference type="RefSeq" id="WP_408084357.1">
    <property type="nucleotide sequence ID" value="NZ_JBELPZ010000005.1"/>
</dbReference>
<evidence type="ECO:0000259" key="1">
    <source>
        <dbReference type="SMART" id="SM00860"/>
    </source>
</evidence>
<dbReference type="SUPFAM" id="SSF160631">
    <property type="entry name" value="SMI1/KNR4-like"/>
    <property type="match status" value="1"/>
</dbReference>
<keyword evidence="3" id="KW-1185">Reference proteome</keyword>
<evidence type="ECO:0000313" key="3">
    <source>
        <dbReference type="Proteomes" id="UP001629156"/>
    </source>
</evidence>
<dbReference type="Proteomes" id="UP001629156">
    <property type="component" value="Unassembled WGS sequence"/>
</dbReference>